<dbReference type="PANTHER" id="PTHR10381:SF11">
    <property type="entry name" value="ATP-DEPENDENT CLP PROTEASE PROTEOLYTIC SUBUNIT, MITOCHONDRIAL"/>
    <property type="match status" value="1"/>
</dbReference>
<proteinExistence type="inferred from homology"/>
<evidence type="ECO:0000256" key="1">
    <source>
        <dbReference type="ARBA" id="ARBA00007039"/>
    </source>
</evidence>
<dbReference type="Gene3D" id="3.90.226.10">
    <property type="entry name" value="2-enoyl-CoA Hydratase, Chain A, domain 1"/>
    <property type="match status" value="1"/>
</dbReference>
<dbReference type="InterPro" id="IPR001907">
    <property type="entry name" value="ClpP"/>
</dbReference>
<dbReference type="InterPro" id="IPR029045">
    <property type="entry name" value="ClpP/crotonase-like_dom_sf"/>
</dbReference>
<dbReference type="Pfam" id="PF00574">
    <property type="entry name" value="CLP_protease"/>
    <property type="match status" value="1"/>
</dbReference>
<reference evidence="2" key="1">
    <citation type="journal article" date="2015" name="Nature">
        <title>Complex archaea that bridge the gap between prokaryotes and eukaryotes.</title>
        <authorList>
            <person name="Spang A."/>
            <person name="Saw J.H."/>
            <person name="Jorgensen S.L."/>
            <person name="Zaremba-Niedzwiedzka K."/>
            <person name="Martijn J."/>
            <person name="Lind A.E."/>
            <person name="van Eijk R."/>
            <person name="Schleper C."/>
            <person name="Guy L."/>
            <person name="Ettema T.J."/>
        </authorList>
    </citation>
    <scope>NUCLEOTIDE SEQUENCE</scope>
</reference>
<dbReference type="InterPro" id="IPR023562">
    <property type="entry name" value="ClpP/TepA"/>
</dbReference>
<dbReference type="GO" id="GO:0004176">
    <property type="term" value="F:ATP-dependent peptidase activity"/>
    <property type="evidence" value="ECO:0007669"/>
    <property type="project" value="InterPro"/>
</dbReference>
<dbReference type="AlphaFoldDB" id="A0A0F9TDE4"/>
<dbReference type="GO" id="GO:0004252">
    <property type="term" value="F:serine-type endopeptidase activity"/>
    <property type="evidence" value="ECO:0007669"/>
    <property type="project" value="InterPro"/>
</dbReference>
<dbReference type="PRINTS" id="PR00127">
    <property type="entry name" value="CLPPROTEASEP"/>
</dbReference>
<gene>
    <name evidence="2" type="ORF">LCGC14_0667080</name>
</gene>
<comment type="caution">
    <text evidence="2">The sequence shown here is derived from an EMBL/GenBank/DDBJ whole genome shotgun (WGS) entry which is preliminary data.</text>
</comment>
<dbReference type="GO" id="GO:0006515">
    <property type="term" value="P:protein quality control for misfolded or incompletely synthesized proteins"/>
    <property type="evidence" value="ECO:0007669"/>
    <property type="project" value="TreeGrafter"/>
</dbReference>
<accession>A0A0F9TDE4</accession>
<name>A0A0F9TDE4_9ZZZZ</name>
<dbReference type="EMBL" id="LAZR01001299">
    <property type="protein sequence ID" value="KKN47016.1"/>
    <property type="molecule type" value="Genomic_DNA"/>
</dbReference>
<evidence type="ECO:0008006" key="3">
    <source>
        <dbReference type="Google" id="ProtNLM"/>
    </source>
</evidence>
<dbReference type="GO" id="GO:0009368">
    <property type="term" value="C:endopeptidase Clp complex"/>
    <property type="evidence" value="ECO:0007669"/>
    <property type="project" value="TreeGrafter"/>
</dbReference>
<comment type="similarity">
    <text evidence="1">Belongs to the peptidase S14 family.</text>
</comment>
<dbReference type="SUPFAM" id="SSF52096">
    <property type="entry name" value="ClpP/crotonase"/>
    <property type="match status" value="1"/>
</dbReference>
<protein>
    <recommendedName>
        <fullName evidence="3">ATP-dependent Clp protease proteolytic subunit</fullName>
    </recommendedName>
</protein>
<sequence>MSRNLRGDLQRFHDYGVLIPNRSIYFGSEGDTEGEENGVDYASIKKLIKNLLFLDQINHKTITLYWNSPGGDWFRGIAVYDIIKKMKSPVKFIGLGMVRSMGTIISQACKHRYLTSNCDYMIHDGSEANAGIPKTFEAWGKYSEYTRKKMYDIYYVKMKKKNSRITKKQIEEWCGHDYIITSKEAVKLGLADKVI</sequence>
<organism evidence="2">
    <name type="scientific">marine sediment metagenome</name>
    <dbReference type="NCBI Taxonomy" id="412755"/>
    <lineage>
        <taxon>unclassified sequences</taxon>
        <taxon>metagenomes</taxon>
        <taxon>ecological metagenomes</taxon>
    </lineage>
</organism>
<dbReference type="GO" id="GO:0051117">
    <property type="term" value="F:ATPase binding"/>
    <property type="evidence" value="ECO:0007669"/>
    <property type="project" value="TreeGrafter"/>
</dbReference>
<dbReference type="PANTHER" id="PTHR10381">
    <property type="entry name" value="ATP-DEPENDENT CLP PROTEASE PROTEOLYTIC SUBUNIT"/>
    <property type="match status" value="1"/>
</dbReference>
<evidence type="ECO:0000313" key="2">
    <source>
        <dbReference type="EMBL" id="KKN47016.1"/>
    </source>
</evidence>